<protein>
    <submittedName>
        <fullName evidence="2">DMT family transporter</fullName>
    </submittedName>
</protein>
<gene>
    <name evidence="2" type="ORF">H0E84_09570</name>
</gene>
<name>A0A853JBL7_9GAMM</name>
<feature type="transmembrane region" description="Helical" evidence="1">
    <location>
        <begin position="100"/>
        <end position="119"/>
    </location>
</feature>
<proteinExistence type="predicted"/>
<dbReference type="GO" id="GO:0005886">
    <property type="term" value="C:plasma membrane"/>
    <property type="evidence" value="ECO:0007669"/>
    <property type="project" value="TreeGrafter"/>
</dbReference>
<feature type="transmembrane region" description="Helical" evidence="1">
    <location>
        <begin position="131"/>
        <end position="147"/>
    </location>
</feature>
<organism evidence="2 3">
    <name type="scientific">Luteimonas salinisoli</name>
    <dbReference type="NCBI Taxonomy" id="2752307"/>
    <lineage>
        <taxon>Bacteria</taxon>
        <taxon>Pseudomonadati</taxon>
        <taxon>Pseudomonadota</taxon>
        <taxon>Gammaproteobacteria</taxon>
        <taxon>Lysobacterales</taxon>
        <taxon>Lysobacteraceae</taxon>
        <taxon>Luteimonas</taxon>
    </lineage>
</organism>
<evidence type="ECO:0000256" key="1">
    <source>
        <dbReference type="SAM" id="Phobius"/>
    </source>
</evidence>
<keyword evidence="1" id="KW-0812">Transmembrane</keyword>
<dbReference type="InterPro" id="IPR006750">
    <property type="entry name" value="YdcZ"/>
</dbReference>
<dbReference type="Pfam" id="PF04657">
    <property type="entry name" value="DMT_YdcZ"/>
    <property type="match status" value="1"/>
</dbReference>
<keyword evidence="1" id="KW-1133">Transmembrane helix</keyword>
<sequence>MQPGIVGGLLLAVAVGVLLPLQALINARLGHATQGPLFASFASFLVGTLVLGAALIATRTPWPSTQMLGAQPPWVWLGGAIGALYVLSATVLVPRIGAAALICLVVFGQVAGSLLFDHYGVLNAARPVDPWRLAGAVLVALGAAMVVRPGQAG</sequence>
<reference evidence="2 3" key="1">
    <citation type="submission" date="2020-07" db="EMBL/GenBank/DDBJ databases">
        <title>Luteimonas sp. SJ-92.</title>
        <authorList>
            <person name="Huang X.-X."/>
            <person name="Xu L."/>
            <person name="Sun J.-Q."/>
        </authorList>
    </citation>
    <scope>NUCLEOTIDE SEQUENCE [LARGE SCALE GENOMIC DNA]</scope>
    <source>
        <strain evidence="2 3">SJ-92</strain>
    </source>
</reference>
<dbReference type="RefSeq" id="WP_180678422.1">
    <property type="nucleotide sequence ID" value="NZ_JACCKA010000059.1"/>
</dbReference>
<dbReference type="Proteomes" id="UP000578091">
    <property type="component" value="Unassembled WGS sequence"/>
</dbReference>
<feature type="transmembrane region" description="Helical" evidence="1">
    <location>
        <begin position="6"/>
        <end position="25"/>
    </location>
</feature>
<comment type="caution">
    <text evidence="2">The sequence shown here is derived from an EMBL/GenBank/DDBJ whole genome shotgun (WGS) entry which is preliminary data.</text>
</comment>
<feature type="transmembrane region" description="Helical" evidence="1">
    <location>
        <begin position="37"/>
        <end position="62"/>
    </location>
</feature>
<dbReference type="EMBL" id="JACCKA010000059">
    <property type="protein sequence ID" value="NZA26633.1"/>
    <property type="molecule type" value="Genomic_DNA"/>
</dbReference>
<dbReference type="PANTHER" id="PTHR34821:SF2">
    <property type="entry name" value="INNER MEMBRANE PROTEIN YDCZ"/>
    <property type="match status" value="1"/>
</dbReference>
<accession>A0A853JBL7</accession>
<feature type="transmembrane region" description="Helical" evidence="1">
    <location>
        <begin position="74"/>
        <end position="93"/>
    </location>
</feature>
<keyword evidence="3" id="KW-1185">Reference proteome</keyword>
<evidence type="ECO:0000313" key="3">
    <source>
        <dbReference type="Proteomes" id="UP000578091"/>
    </source>
</evidence>
<evidence type="ECO:0000313" key="2">
    <source>
        <dbReference type="EMBL" id="NZA26633.1"/>
    </source>
</evidence>
<keyword evidence="1" id="KW-0472">Membrane</keyword>
<dbReference type="PANTHER" id="PTHR34821">
    <property type="entry name" value="INNER MEMBRANE PROTEIN YDCZ"/>
    <property type="match status" value="1"/>
</dbReference>
<dbReference type="AlphaFoldDB" id="A0A853JBL7"/>